<name>A0A8J6GY66_MICOH</name>
<dbReference type="EMBL" id="JAATJU010005110">
    <property type="protein sequence ID" value="KAH0519405.1"/>
    <property type="molecule type" value="Genomic_DNA"/>
</dbReference>
<proteinExistence type="predicted"/>
<reference evidence="3" key="1">
    <citation type="submission" date="2020-03" db="EMBL/GenBank/DDBJ databases">
        <title>Studies in the Genomics of Life Span.</title>
        <authorList>
            <person name="Glass D."/>
        </authorList>
    </citation>
    <scope>NUCLEOTIDE SEQUENCE</scope>
    <source>
        <strain evidence="3">LTLLF</strain>
        <tissue evidence="3">Muscle</tissue>
    </source>
</reference>
<dbReference type="PANTHER" id="PTHR14224:SF1">
    <property type="entry name" value="PRAME LIKE, X-LINKED 1"/>
    <property type="match status" value="1"/>
</dbReference>
<evidence type="ECO:0000256" key="2">
    <source>
        <dbReference type="ARBA" id="ARBA00022737"/>
    </source>
</evidence>
<evidence type="ECO:0000313" key="3">
    <source>
        <dbReference type="EMBL" id="KAH0519405.1"/>
    </source>
</evidence>
<dbReference type="PANTHER" id="PTHR14224">
    <property type="entry name" value="SIMILAR TO PREFERENTIALLY EXPRESSED ANTIGEN IN MELANOMA-LIKE 3"/>
    <property type="match status" value="1"/>
</dbReference>
<dbReference type="InterPro" id="IPR050694">
    <property type="entry name" value="LRRC14/PRAME"/>
</dbReference>
<evidence type="ECO:0000256" key="1">
    <source>
        <dbReference type="ARBA" id="ARBA00022614"/>
    </source>
</evidence>
<organism evidence="3 4">
    <name type="scientific">Microtus ochrogaster</name>
    <name type="common">Prairie vole</name>
    <dbReference type="NCBI Taxonomy" id="79684"/>
    <lineage>
        <taxon>Eukaryota</taxon>
        <taxon>Metazoa</taxon>
        <taxon>Chordata</taxon>
        <taxon>Craniata</taxon>
        <taxon>Vertebrata</taxon>
        <taxon>Euteleostomi</taxon>
        <taxon>Mammalia</taxon>
        <taxon>Eutheria</taxon>
        <taxon>Euarchontoglires</taxon>
        <taxon>Glires</taxon>
        <taxon>Rodentia</taxon>
        <taxon>Myomorpha</taxon>
        <taxon>Muroidea</taxon>
        <taxon>Cricetidae</taxon>
        <taxon>Arvicolinae</taxon>
        <taxon>Microtus</taxon>
    </lineage>
</organism>
<keyword evidence="1" id="KW-0433">Leucine-rich repeat</keyword>
<dbReference type="GO" id="GO:0005737">
    <property type="term" value="C:cytoplasm"/>
    <property type="evidence" value="ECO:0007669"/>
    <property type="project" value="TreeGrafter"/>
</dbReference>
<dbReference type="AlphaFoldDB" id="A0A8J6GY66"/>
<gene>
    <name evidence="3" type="ORF">LTLLF_208895</name>
</gene>
<evidence type="ECO:0000313" key="4">
    <source>
        <dbReference type="Proteomes" id="UP000710432"/>
    </source>
</evidence>
<accession>A0A8J6GY66</accession>
<keyword evidence="2" id="KW-0677">Repeat</keyword>
<sequence length="291" mass="33643">MDAKNPEKLIDLAIQCLLRHESVAIQALEYIPRDLFIPLFIAAFKGGHKNILSEMVKVWPFYCLHLGTLPVREVHRELLKAMIENLPLYPAKNSSSRKPKLRILDLRLDIDCRIACPEVRIEPPFCFHSCTYSENSVTKIDGQLRLTDLESSIHLPRPIELLMDLSLDGSLLEREFLMLLMRKIRESFGALHICCRDLQVDKLGDCKRTLRILDLNCVNRLLVDKGSLSDITNILSQMSHLQSLRLLKVTFRSLSGKVFKNFLSHLQRMENLKELKFSSFRLKNHLESVLR</sequence>
<comment type="caution">
    <text evidence="3">The sequence shown here is derived from an EMBL/GenBank/DDBJ whole genome shotgun (WGS) entry which is preliminary data.</text>
</comment>
<dbReference type="Proteomes" id="UP000710432">
    <property type="component" value="Unassembled WGS sequence"/>
</dbReference>
<protein>
    <submittedName>
        <fullName evidence="3">PRAME family member 13</fullName>
    </submittedName>
</protein>